<proteinExistence type="predicted"/>
<dbReference type="AlphaFoldDB" id="A0A1I2K506"/>
<gene>
    <name evidence="2" type="ORF">SAMN04488541_108311</name>
</gene>
<reference evidence="3" key="1">
    <citation type="submission" date="2016-10" db="EMBL/GenBank/DDBJ databases">
        <authorList>
            <person name="Varghese N."/>
            <person name="Submissions S."/>
        </authorList>
    </citation>
    <scope>NUCLEOTIDE SEQUENCE [LARGE SCALE GENOMIC DNA]</scope>
    <source>
        <strain>GEY</strain>
        <strain evidence="3">DSM 9560</strain>
    </source>
</reference>
<sequence>MKLLFDQNLSHKLPDKLADIYPDSTHVKVVNLATADDLEVWLFAKNNAYTITTQDSDFVDIGLLNGYPPKIIWLRCGNKSTKNIEQILRDNHEIIREFIEELPQSYLELF</sequence>
<dbReference type="EMBL" id="FONY01000083">
    <property type="protein sequence ID" value="SFF61513.1"/>
    <property type="molecule type" value="Genomic_DNA"/>
</dbReference>
<accession>A0A1I2K506</accession>
<dbReference type="STRING" id="1003.SAMN04488541_108311"/>
<evidence type="ECO:0000313" key="3">
    <source>
        <dbReference type="Proteomes" id="UP000199513"/>
    </source>
</evidence>
<protein>
    <submittedName>
        <fullName evidence="2">Predicted nuclease, contains PIN domain, potential toxin-antitoxin system component</fullName>
    </submittedName>
</protein>
<organism evidence="2 3">
    <name type="scientific">Thermoflexibacter ruber</name>
    <dbReference type="NCBI Taxonomy" id="1003"/>
    <lineage>
        <taxon>Bacteria</taxon>
        <taxon>Pseudomonadati</taxon>
        <taxon>Bacteroidota</taxon>
        <taxon>Cytophagia</taxon>
        <taxon>Cytophagales</taxon>
        <taxon>Thermoflexibacteraceae</taxon>
        <taxon>Thermoflexibacter</taxon>
    </lineage>
</organism>
<feature type="domain" description="DUF5615" evidence="1">
    <location>
        <begin position="1"/>
        <end position="100"/>
    </location>
</feature>
<dbReference type="OrthoDB" id="27473at2"/>
<name>A0A1I2K506_9BACT</name>
<dbReference type="Pfam" id="PF18480">
    <property type="entry name" value="DUF5615"/>
    <property type="match status" value="1"/>
</dbReference>
<evidence type="ECO:0000259" key="1">
    <source>
        <dbReference type="Pfam" id="PF18480"/>
    </source>
</evidence>
<keyword evidence="3" id="KW-1185">Reference proteome</keyword>
<dbReference type="Proteomes" id="UP000199513">
    <property type="component" value="Unassembled WGS sequence"/>
</dbReference>
<evidence type="ECO:0000313" key="2">
    <source>
        <dbReference type="EMBL" id="SFF61513.1"/>
    </source>
</evidence>
<dbReference type="RefSeq" id="WP_091549564.1">
    <property type="nucleotide sequence ID" value="NZ_FONY01000083.1"/>
</dbReference>
<dbReference type="InterPro" id="IPR041049">
    <property type="entry name" value="DUF5615"/>
</dbReference>